<evidence type="ECO:0000313" key="2">
    <source>
        <dbReference type="EnsemblMetazoa" id="Aqu2.1.40219_001"/>
    </source>
</evidence>
<dbReference type="EnsemblMetazoa" id="Aqu2.1.40219_001">
    <property type="protein sequence ID" value="Aqu2.1.40219_001"/>
    <property type="gene ID" value="Aqu2.1.40219"/>
</dbReference>
<organism evidence="2">
    <name type="scientific">Amphimedon queenslandica</name>
    <name type="common">Sponge</name>
    <dbReference type="NCBI Taxonomy" id="400682"/>
    <lineage>
        <taxon>Eukaryota</taxon>
        <taxon>Metazoa</taxon>
        <taxon>Porifera</taxon>
        <taxon>Demospongiae</taxon>
        <taxon>Heteroscleromorpha</taxon>
        <taxon>Haplosclerida</taxon>
        <taxon>Niphatidae</taxon>
        <taxon>Amphimedon</taxon>
    </lineage>
</organism>
<name>A0A1X7VJW7_AMPQE</name>
<proteinExistence type="predicted"/>
<protein>
    <submittedName>
        <fullName evidence="2">Uncharacterized protein</fullName>
    </submittedName>
</protein>
<feature type="compositionally biased region" description="Basic and acidic residues" evidence="1">
    <location>
        <begin position="1"/>
        <end position="15"/>
    </location>
</feature>
<reference evidence="2" key="1">
    <citation type="submission" date="2017-05" db="UniProtKB">
        <authorList>
            <consortium name="EnsemblMetazoa"/>
        </authorList>
    </citation>
    <scope>IDENTIFICATION</scope>
</reference>
<dbReference type="AlphaFoldDB" id="A0A1X7VJW7"/>
<feature type="compositionally biased region" description="Low complexity" evidence="1">
    <location>
        <begin position="19"/>
        <end position="32"/>
    </location>
</feature>
<accession>A0A1X7VJW7</accession>
<sequence length="85" mass="9250">MTGERIHSELQDALKRKSSGSTNSGNASGKASPVTQLTLKASMEKSQEYDRKGRKCMELTDAVTYYIGKGAVPILTVEKPGFKKL</sequence>
<dbReference type="InParanoid" id="A0A1X7VJW7"/>
<evidence type="ECO:0000256" key="1">
    <source>
        <dbReference type="SAM" id="MobiDB-lite"/>
    </source>
</evidence>
<feature type="region of interest" description="Disordered" evidence="1">
    <location>
        <begin position="1"/>
        <end position="50"/>
    </location>
</feature>